<evidence type="ECO:0000313" key="1">
    <source>
        <dbReference type="EMBL" id="KAK1845585.1"/>
    </source>
</evidence>
<proteinExistence type="predicted"/>
<protein>
    <submittedName>
        <fullName evidence="1">Uncharacterized protein</fullName>
    </submittedName>
</protein>
<organism evidence="1 2">
    <name type="scientific">Colletotrichum chrysophilum</name>
    <dbReference type="NCBI Taxonomy" id="1836956"/>
    <lineage>
        <taxon>Eukaryota</taxon>
        <taxon>Fungi</taxon>
        <taxon>Dikarya</taxon>
        <taxon>Ascomycota</taxon>
        <taxon>Pezizomycotina</taxon>
        <taxon>Sordariomycetes</taxon>
        <taxon>Hypocreomycetidae</taxon>
        <taxon>Glomerellales</taxon>
        <taxon>Glomerellaceae</taxon>
        <taxon>Colletotrichum</taxon>
        <taxon>Colletotrichum gloeosporioides species complex</taxon>
    </lineage>
</organism>
<name>A0AAD9ADV4_9PEZI</name>
<dbReference type="AlphaFoldDB" id="A0AAD9ADV4"/>
<accession>A0AAD9ADV4</accession>
<comment type="caution">
    <text evidence="1">The sequence shown here is derived from an EMBL/GenBank/DDBJ whole genome shotgun (WGS) entry which is preliminary data.</text>
</comment>
<reference evidence="1" key="1">
    <citation type="submission" date="2023-01" db="EMBL/GenBank/DDBJ databases">
        <title>Colletotrichum chrysophilum M932 genome sequence.</title>
        <authorList>
            <person name="Baroncelli R."/>
        </authorList>
    </citation>
    <scope>NUCLEOTIDE SEQUENCE</scope>
    <source>
        <strain evidence="1">M932</strain>
    </source>
</reference>
<keyword evidence="2" id="KW-1185">Reference proteome</keyword>
<gene>
    <name evidence="1" type="ORF">CCHR01_11755</name>
</gene>
<dbReference type="EMBL" id="JAQOWY010000266">
    <property type="protein sequence ID" value="KAK1845585.1"/>
    <property type="molecule type" value="Genomic_DNA"/>
</dbReference>
<sequence length="628" mass="70104">MTTNATDEQKLAVSRVSSRVGLKINITEDWLDWDIAEAYFQILMVLLPNLSHTNICLPGSWKLESLSAWAARTGAGVGLARPFLANVRHMELEHRVADLNSRYERSDYETHDDEIEHILSSVERLFLDAAPNIELLCCSAGGLDSLPRLDRLDTLQIMMKGSWDGMLPKVMMGFPRLRRFSYKSTTDYCPSPKQVREALESHKHTLEYLDMSLQRCVWWPSWRPKSQRDYEAFSFADFTSLKTLNLDASDVWPETLYDGRGEKQSDSGLLPDLLPASLVEIHVDGFLSHGDESFKSLAEAIASGRLPNLTCVFWRADVGTEISQTCSSDLSSDDALAPERGQEEDGFEVHQCLLNLGQPRTRADIVSESQAAFPPIATATQPAAGGCACLSVLYLLLEHLRVKDQLTAPNDFALLRGTIESASEVLTCQKCPLRYFSIVQNAALLGVLCLCVAESYHRIVRSIDEEQKRASEAGEKKQLGIHNGADQANQPSLATASPLFQVEVSPSQWGSMMRNLVKAEVFGIEGQRDKCLQGFISRLEQRQRRWHQTPPAPDCPPSYRSLCGLSGREPTCLKLIDNSKRLIGLLEVFNSRVNSNPTMTPTPKSQYPVLMKPNSRVIHPEPSPSQRD</sequence>
<dbReference type="Proteomes" id="UP001243330">
    <property type="component" value="Unassembled WGS sequence"/>
</dbReference>
<evidence type="ECO:0000313" key="2">
    <source>
        <dbReference type="Proteomes" id="UP001243330"/>
    </source>
</evidence>